<dbReference type="PANTHER" id="PTHR22648:SF0">
    <property type="entry name" value="TRANSCRIPTION TERMINATION_ANTITERMINATION PROTEIN NUSA"/>
    <property type="match status" value="1"/>
</dbReference>
<evidence type="ECO:0000256" key="4">
    <source>
        <dbReference type="ARBA" id="ARBA00022884"/>
    </source>
</evidence>
<keyword evidence="1 7" id="KW-0806">Transcription termination</keyword>
<dbReference type="Gene3D" id="1.10.150.20">
    <property type="entry name" value="5' to 3' exonuclease, C-terminal subdomain"/>
    <property type="match status" value="2"/>
</dbReference>
<comment type="subcellular location">
    <subcellularLocation>
        <location evidence="7">Cytoplasm</location>
    </subcellularLocation>
</comment>
<dbReference type="InterPro" id="IPR010213">
    <property type="entry name" value="TF_NusA"/>
</dbReference>
<comment type="function">
    <text evidence="7">Participates in both transcription termination and antitermination.</text>
</comment>
<dbReference type="SUPFAM" id="SSF50249">
    <property type="entry name" value="Nucleic acid-binding proteins"/>
    <property type="match status" value="1"/>
</dbReference>
<keyword evidence="4 7" id="KW-0694">RNA-binding</keyword>
<dbReference type="FunFam" id="3.30.300.20:FF:000005">
    <property type="entry name" value="Transcription termination/antitermination protein NusA"/>
    <property type="match status" value="1"/>
</dbReference>
<keyword evidence="2 7" id="KW-0963">Cytoplasm</keyword>
<gene>
    <name evidence="7 9" type="primary">nusA</name>
    <name evidence="9" type="ORF">NCTC10717_01189</name>
</gene>
<dbReference type="CDD" id="cd02134">
    <property type="entry name" value="KH-II_NusA_rpt1"/>
    <property type="match status" value="1"/>
</dbReference>
<dbReference type="OrthoDB" id="9807233at2"/>
<keyword evidence="3 7" id="KW-0889">Transcription antitermination</keyword>
<sequence>MSKELLAIVEVVSNEKDVSRDTIFQALEAALAAATRKRFADEEIEVRVSIDRKTGEYETFRLWYVVDDEDFLENPDAQMCETVAHLEFPEANLSVGDVHEIQIENEEFGRISAMMAKQTIIQKLREAEREKVYQQFIDQEGTLIHGIVRRFEKNNAIVDVGGVEGTILRSEMIPREKLRVDDRVLGYLKKVNADLRGPQLQISRVDPEFLIQLFQKEVPEIASGNIEIMGAARDPGLRAKLAVRSFDPRIDPVGACVGMRGARVQGVMNEVGGEGVDIVLWDEDAETYVRKAMAPAVITDTAIDEEGKVIEVAVPEEKLAQAVGRGGQNVRLASELTGWQITVLSEKEFAERQASLQGEREQVLTEMLGLDESLVAALTAAGYADAEALAYAEREDLLALEGLDDAAVDTILERATDYLLQQAFAAESDPEAEMQTPVAEMESVSAELAEKLVANDVNTQEDVAELSVDELMEIGGLGQEEAAALILTAREPWFR</sequence>
<dbReference type="HAMAP" id="MF_00945_B">
    <property type="entry name" value="NusA_B"/>
    <property type="match status" value="1"/>
</dbReference>
<evidence type="ECO:0000256" key="5">
    <source>
        <dbReference type="ARBA" id="ARBA00023015"/>
    </source>
</evidence>
<dbReference type="GO" id="GO:0005829">
    <property type="term" value="C:cytosol"/>
    <property type="evidence" value="ECO:0007669"/>
    <property type="project" value="TreeGrafter"/>
</dbReference>
<organism evidence="9 10">
    <name type="scientific">Suttonella indologenes</name>
    <dbReference type="NCBI Taxonomy" id="13276"/>
    <lineage>
        <taxon>Bacteria</taxon>
        <taxon>Pseudomonadati</taxon>
        <taxon>Pseudomonadota</taxon>
        <taxon>Gammaproteobacteria</taxon>
        <taxon>Cardiobacteriales</taxon>
        <taxon>Cardiobacteriaceae</taxon>
        <taxon>Suttonella</taxon>
    </lineage>
</organism>
<dbReference type="InterPro" id="IPR036555">
    <property type="entry name" value="NusA_N_sf"/>
</dbReference>
<dbReference type="InterPro" id="IPR004087">
    <property type="entry name" value="KH_dom"/>
</dbReference>
<dbReference type="GO" id="GO:0003723">
    <property type="term" value="F:RNA binding"/>
    <property type="evidence" value="ECO:0007669"/>
    <property type="project" value="UniProtKB-UniRule"/>
</dbReference>
<dbReference type="NCBIfam" id="TIGR01953">
    <property type="entry name" value="NusA"/>
    <property type="match status" value="1"/>
</dbReference>
<proteinExistence type="inferred from homology"/>
<dbReference type="PANTHER" id="PTHR22648">
    <property type="entry name" value="TRANSCRIPTION TERMINATION FACTOR NUSA"/>
    <property type="match status" value="1"/>
</dbReference>
<evidence type="ECO:0000259" key="8">
    <source>
        <dbReference type="PROSITE" id="PS50126"/>
    </source>
</evidence>
<dbReference type="SUPFAM" id="SSF47794">
    <property type="entry name" value="Rad51 N-terminal domain-like"/>
    <property type="match status" value="2"/>
</dbReference>
<dbReference type="InterPro" id="IPR015946">
    <property type="entry name" value="KH_dom-like_a/b"/>
</dbReference>
<dbReference type="Pfam" id="PF26594">
    <property type="entry name" value="KH_NusA_2nd"/>
    <property type="match status" value="1"/>
</dbReference>
<dbReference type="GO" id="GO:0031564">
    <property type="term" value="P:transcription antitermination"/>
    <property type="evidence" value="ECO:0007669"/>
    <property type="project" value="UniProtKB-UniRule"/>
</dbReference>
<dbReference type="PROSITE" id="PS50084">
    <property type="entry name" value="KH_TYPE_1"/>
    <property type="match status" value="1"/>
</dbReference>
<dbReference type="GO" id="GO:0000166">
    <property type="term" value="F:nucleotide binding"/>
    <property type="evidence" value="ECO:0007669"/>
    <property type="project" value="InterPro"/>
</dbReference>
<dbReference type="Pfam" id="PF08529">
    <property type="entry name" value="NusA_N"/>
    <property type="match status" value="1"/>
</dbReference>
<dbReference type="Pfam" id="PF00575">
    <property type="entry name" value="S1"/>
    <property type="match status" value="1"/>
</dbReference>
<accession>A0A380MXA6</accession>
<dbReference type="GO" id="GO:0003700">
    <property type="term" value="F:DNA-binding transcription factor activity"/>
    <property type="evidence" value="ECO:0007669"/>
    <property type="project" value="InterPro"/>
</dbReference>
<dbReference type="FunFam" id="3.30.300.20:FF:000002">
    <property type="entry name" value="Transcription termination/antitermination protein NusA"/>
    <property type="match status" value="1"/>
</dbReference>
<keyword evidence="5 7" id="KW-0805">Transcription regulation</keyword>
<dbReference type="Gene3D" id="2.40.50.140">
    <property type="entry name" value="Nucleic acid-binding proteins"/>
    <property type="match status" value="1"/>
</dbReference>
<evidence type="ECO:0000256" key="2">
    <source>
        <dbReference type="ARBA" id="ARBA00022490"/>
    </source>
</evidence>
<dbReference type="CDD" id="cd04455">
    <property type="entry name" value="S1_NusA"/>
    <property type="match status" value="1"/>
</dbReference>
<evidence type="ECO:0000256" key="6">
    <source>
        <dbReference type="ARBA" id="ARBA00023163"/>
    </source>
</evidence>
<dbReference type="InterPro" id="IPR010995">
    <property type="entry name" value="DNA_repair_Rad51/TF_NusA_a-hlx"/>
</dbReference>
<dbReference type="RefSeq" id="WP_115218430.1">
    <property type="nucleotide sequence ID" value="NZ_UHIA01000004.1"/>
</dbReference>
<dbReference type="InterPro" id="IPR012340">
    <property type="entry name" value="NA-bd_OB-fold"/>
</dbReference>
<dbReference type="InterPro" id="IPR003029">
    <property type="entry name" value="S1_domain"/>
</dbReference>
<dbReference type="CDD" id="cd22529">
    <property type="entry name" value="KH-II_NusA_rpt2"/>
    <property type="match status" value="1"/>
</dbReference>
<evidence type="ECO:0000256" key="3">
    <source>
        <dbReference type="ARBA" id="ARBA00022814"/>
    </source>
</evidence>
<dbReference type="Pfam" id="PF13184">
    <property type="entry name" value="KH_NusA_1st"/>
    <property type="match status" value="1"/>
</dbReference>
<dbReference type="PROSITE" id="PS50126">
    <property type="entry name" value="S1"/>
    <property type="match status" value="1"/>
</dbReference>
<dbReference type="Gene3D" id="3.30.300.20">
    <property type="match status" value="2"/>
</dbReference>
<dbReference type="AlphaFoldDB" id="A0A380MXA6"/>
<dbReference type="InterPro" id="IPR013735">
    <property type="entry name" value="TF_NusA_N"/>
</dbReference>
<dbReference type="SMART" id="SM00316">
    <property type="entry name" value="S1"/>
    <property type="match status" value="1"/>
</dbReference>
<dbReference type="InterPro" id="IPR030842">
    <property type="entry name" value="TF_NusA_bacterial"/>
</dbReference>
<dbReference type="InterPro" id="IPR009019">
    <property type="entry name" value="KH_sf_prok-type"/>
</dbReference>
<keyword evidence="10" id="KW-1185">Reference proteome</keyword>
<dbReference type="Proteomes" id="UP000254575">
    <property type="component" value="Unassembled WGS sequence"/>
</dbReference>
<name>A0A380MXA6_9GAMM</name>
<comment type="similarity">
    <text evidence="7">Belongs to the NusA family.</text>
</comment>
<evidence type="ECO:0000313" key="10">
    <source>
        <dbReference type="Proteomes" id="UP000254575"/>
    </source>
</evidence>
<dbReference type="Gene3D" id="3.30.1480.10">
    <property type="entry name" value="NusA, N-terminal domain"/>
    <property type="match status" value="1"/>
</dbReference>
<dbReference type="InterPro" id="IPR058582">
    <property type="entry name" value="KH_NusA_2nd"/>
</dbReference>
<feature type="domain" description="S1 motif" evidence="8">
    <location>
        <begin position="141"/>
        <end position="205"/>
    </location>
</feature>
<comment type="subunit">
    <text evidence="7">Monomer. Binds directly to the core enzyme of the DNA-dependent RNA polymerase and to nascent RNA.</text>
</comment>
<dbReference type="GO" id="GO:0006353">
    <property type="term" value="P:DNA-templated transcription termination"/>
    <property type="evidence" value="ECO:0007669"/>
    <property type="project" value="UniProtKB-UniRule"/>
</dbReference>
<evidence type="ECO:0000256" key="7">
    <source>
        <dbReference type="HAMAP-Rule" id="MF_00945"/>
    </source>
</evidence>
<dbReference type="Pfam" id="PF14520">
    <property type="entry name" value="HHH_5"/>
    <property type="match status" value="2"/>
</dbReference>
<dbReference type="SUPFAM" id="SSF54814">
    <property type="entry name" value="Prokaryotic type KH domain (KH-domain type II)"/>
    <property type="match status" value="2"/>
</dbReference>
<dbReference type="InterPro" id="IPR025249">
    <property type="entry name" value="TF_NusA_KH_1st"/>
</dbReference>
<protein>
    <recommendedName>
        <fullName evidence="7">Transcription termination/antitermination protein NusA</fullName>
    </recommendedName>
</protein>
<dbReference type="SMART" id="SM00322">
    <property type="entry name" value="KH"/>
    <property type="match status" value="1"/>
</dbReference>
<dbReference type="SUPFAM" id="SSF69705">
    <property type="entry name" value="Transcription factor NusA, N-terminal domain"/>
    <property type="match status" value="1"/>
</dbReference>
<evidence type="ECO:0000313" key="9">
    <source>
        <dbReference type="EMBL" id="SUO96814.1"/>
    </source>
</evidence>
<dbReference type="EMBL" id="UHIA01000004">
    <property type="protein sequence ID" value="SUO96814.1"/>
    <property type="molecule type" value="Genomic_DNA"/>
</dbReference>
<reference evidence="9 10" key="1">
    <citation type="submission" date="2018-06" db="EMBL/GenBank/DDBJ databases">
        <authorList>
            <consortium name="Pathogen Informatics"/>
            <person name="Doyle S."/>
        </authorList>
    </citation>
    <scope>NUCLEOTIDE SEQUENCE [LARGE SCALE GENOMIC DNA]</scope>
    <source>
        <strain evidence="9 10">NCTC10717</strain>
    </source>
</reference>
<keyword evidence="6 7" id="KW-0804">Transcription</keyword>
<evidence type="ECO:0000256" key="1">
    <source>
        <dbReference type="ARBA" id="ARBA00022472"/>
    </source>
</evidence>